<organism evidence="1 2">
    <name type="scientific">Taxus chinensis</name>
    <name type="common">Chinese yew</name>
    <name type="synonym">Taxus wallichiana var. chinensis</name>
    <dbReference type="NCBI Taxonomy" id="29808"/>
    <lineage>
        <taxon>Eukaryota</taxon>
        <taxon>Viridiplantae</taxon>
        <taxon>Streptophyta</taxon>
        <taxon>Embryophyta</taxon>
        <taxon>Tracheophyta</taxon>
        <taxon>Spermatophyta</taxon>
        <taxon>Pinopsida</taxon>
        <taxon>Pinidae</taxon>
        <taxon>Conifers II</taxon>
        <taxon>Cupressales</taxon>
        <taxon>Taxaceae</taxon>
        <taxon>Taxus</taxon>
    </lineage>
</organism>
<dbReference type="Proteomes" id="UP000824469">
    <property type="component" value="Unassembled WGS sequence"/>
</dbReference>
<feature type="non-terminal residue" evidence="1">
    <location>
        <position position="1"/>
    </location>
</feature>
<evidence type="ECO:0000313" key="2">
    <source>
        <dbReference type="Proteomes" id="UP000824469"/>
    </source>
</evidence>
<evidence type="ECO:0000313" key="1">
    <source>
        <dbReference type="EMBL" id="KAH9320734.1"/>
    </source>
</evidence>
<name>A0AA38LDB4_TAXCH</name>
<keyword evidence="2" id="KW-1185">Reference proteome</keyword>
<feature type="non-terminal residue" evidence="1">
    <location>
        <position position="57"/>
    </location>
</feature>
<reference evidence="1 2" key="1">
    <citation type="journal article" date="2021" name="Nat. Plants">
        <title>The Taxus genome provides insights into paclitaxel biosynthesis.</title>
        <authorList>
            <person name="Xiong X."/>
            <person name="Gou J."/>
            <person name="Liao Q."/>
            <person name="Li Y."/>
            <person name="Zhou Q."/>
            <person name="Bi G."/>
            <person name="Li C."/>
            <person name="Du R."/>
            <person name="Wang X."/>
            <person name="Sun T."/>
            <person name="Guo L."/>
            <person name="Liang H."/>
            <person name="Lu P."/>
            <person name="Wu Y."/>
            <person name="Zhang Z."/>
            <person name="Ro D.K."/>
            <person name="Shang Y."/>
            <person name="Huang S."/>
            <person name="Yan J."/>
        </authorList>
    </citation>
    <scope>NUCLEOTIDE SEQUENCE [LARGE SCALE GENOMIC DNA]</scope>
    <source>
        <strain evidence="1">Ta-2019</strain>
    </source>
</reference>
<dbReference type="EMBL" id="JAHRHJ020000003">
    <property type="protein sequence ID" value="KAH9320734.1"/>
    <property type="molecule type" value="Genomic_DNA"/>
</dbReference>
<comment type="caution">
    <text evidence="1">The sequence shown here is derived from an EMBL/GenBank/DDBJ whole genome shotgun (WGS) entry which is preliminary data.</text>
</comment>
<proteinExistence type="predicted"/>
<sequence length="57" mass="5827">VTDTKGGSVATGIYETTGVDEGMVETAGVIEVVDVEVKDSVGPSYNTTGDKMGEVTM</sequence>
<gene>
    <name evidence="1" type="ORF">KI387_015373</name>
</gene>
<dbReference type="AlphaFoldDB" id="A0AA38LDB4"/>
<protein>
    <submittedName>
        <fullName evidence="1">Uncharacterized protein</fullName>
    </submittedName>
</protein>
<accession>A0AA38LDB4</accession>